<dbReference type="Proteomes" id="UP000320674">
    <property type="component" value="Unassembled WGS sequence"/>
</dbReference>
<sequence>MPTIDIEKTQQAWTNLKQILFIPPSESEYEQLVIMLDNLIDEIGENENHPLASLMEILGILIENYEQENVPEL</sequence>
<gene>
    <name evidence="1" type="ORF">EWV77_14515</name>
</gene>
<reference evidence="1 2" key="1">
    <citation type="submission" date="2019-01" db="EMBL/GenBank/DDBJ databases">
        <title>Coherence of Microcystis species and biogeography revealed through population genomics.</title>
        <authorList>
            <person name="Perez-Carrascal O.M."/>
            <person name="Terrat Y."/>
            <person name="Giani A."/>
            <person name="Fortin N."/>
            <person name="Tromas N."/>
            <person name="Shapiro B.J."/>
        </authorList>
    </citation>
    <scope>NUCLEOTIDE SEQUENCE [LARGE SCALE GENOMIC DNA]</scope>
    <source>
        <strain evidence="1">Mv_BB_P_19951000_S68D</strain>
    </source>
</reference>
<comment type="caution">
    <text evidence="1">The sequence shown here is derived from an EMBL/GenBank/DDBJ whole genome shotgun (WGS) entry which is preliminary data.</text>
</comment>
<evidence type="ECO:0000313" key="1">
    <source>
        <dbReference type="EMBL" id="TRU71930.1"/>
    </source>
</evidence>
<dbReference type="EMBL" id="SFAZ01000206">
    <property type="protein sequence ID" value="TRU71930.1"/>
    <property type="molecule type" value="Genomic_DNA"/>
</dbReference>
<proteinExistence type="predicted"/>
<organism evidence="1 2">
    <name type="scientific">Microcystis viridis Mv_BB_P_19951000_S68D</name>
    <dbReference type="NCBI Taxonomy" id="2486270"/>
    <lineage>
        <taxon>Bacteria</taxon>
        <taxon>Bacillati</taxon>
        <taxon>Cyanobacteriota</taxon>
        <taxon>Cyanophyceae</taxon>
        <taxon>Oscillatoriophycideae</taxon>
        <taxon>Chroococcales</taxon>
        <taxon>Microcystaceae</taxon>
        <taxon>Microcystis</taxon>
    </lineage>
</organism>
<name>A0A552HL33_MICVR</name>
<protein>
    <submittedName>
        <fullName evidence="1">Uncharacterized protein</fullName>
    </submittedName>
</protein>
<dbReference type="AlphaFoldDB" id="A0A552HL33"/>
<accession>A0A552HL33</accession>
<evidence type="ECO:0000313" key="2">
    <source>
        <dbReference type="Proteomes" id="UP000320674"/>
    </source>
</evidence>